<gene>
    <name evidence="15" type="ORF">TCAL_12966</name>
</gene>
<keyword evidence="7" id="KW-0809">Transit peptide</keyword>
<evidence type="ECO:0000256" key="12">
    <source>
        <dbReference type="RuleBase" id="RU366042"/>
    </source>
</evidence>
<dbReference type="OrthoDB" id="10251508at2759"/>
<evidence type="ECO:0000256" key="6">
    <source>
        <dbReference type="ARBA" id="ARBA00022842"/>
    </source>
</evidence>
<keyword evidence="4 12" id="KW-0812">Transmembrane</keyword>
<dbReference type="GO" id="GO:0015095">
    <property type="term" value="F:magnesium ion transmembrane transporter activity"/>
    <property type="evidence" value="ECO:0007669"/>
    <property type="project" value="TreeGrafter"/>
</dbReference>
<evidence type="ECO:0000256" key="4">
    <source>
        <dbReference type="ARBA" id="ARBA00022692"/>
    </source>
</evidence>
<evidence type="ECO:0000256" key="3">
    <source>
        <dbReference type="ARBA" id="ARBA00022448"/>
    </source>
</evidence>
<protein>
    <recommendedName>
        <fullName evidence="12">Magnesium transporter</fullName>
    </recommendedName>
</protein>
<dbReference type="Pfam" id="PF22099">
    <property type="entry name" value="MRS2-like"/>
    <property type="match status" value="1"/>
</dbReference>
<comment type="function">
    <text evidence="11">Magnesium transporter that mediates the influx of magnesium into the mitochondrial matrix and regulates magnesium metabolism. Also permeable to calcium, sodium and potassium ions. Required for normal expression of the mitochondrial respiratory complex I subunits. May play a role in maintaining the inner mitochondrial membrane potential.</text>
</comment>
<comment type="subunit">
    <text evidence="2">Homopentamer.</text>
</comment>
<evidence type="ECO:0000256" key="11">
    <source>
        <dbReference type="ARBA" id="ARBA00093432"/>
    </source>
</evidence>
<name>A0A553NC75_TIGCA</name>
<dbReference type="PROSITE" id="PS00018">
    <property type="entry name" value="EF_HAND_1"/>
    <property type="match status" value="1"/>
</dbReference>
<proteinExistence type="inferred from homology"/>
<keyword evidence="5" id="KW-0106">Calcium</keyword>
<evidence type="ECO:0000256" key="9">
    <source>
        <dbReference type="ARBA" id="ARBA00023065"/>
    </source>
</evidence>
<feature type="coiled-coil region" evidence="13">
    <location>
        <begin position="275"/>
        <end position="309"/>
    </location>
</feature>
<evidence type="ECO:0000256" key="10">
    <source>
        <dbReference type="ARBA" id="ARBA00023136"/>
    </source>
</evidence>
<keyword evidence="10 12" id="KW-0472">Membrane</keyword>
<dbReference type="SUPFAM" id="SSF47473">
    <property type="entry name" value="EF-hand"/>
    <property type="match status" value="1"/>
</dbReference>
<dbReference type="CDD" id="cd12823">
    <property type="entry name" value="Mrs2_Mfm1p-like"/>
    <property type="match status" value="1"/>
</dbReference>
<dbReference type="PROSITE" id="PS50222">
    <property type="entry name" value="EF_HAND_2"/>
    <property type="match status" value="1"/>
</dbReference>
<organism evidence="15 16">
    <name type="scientific">Tigriopus californicus</name>
    <name type="common">Marine copepod</name>
    <dbReference type="NCBI Taxonomy" id="6832"/>
    <lineage>
        <taxon>Eukaryota</taxon>
        <taxon>Metazoa</taxon>
        <taxon>Ecdysozoa</taxon>
        <taxon>Arthropoda</taxon>
        <taxon>Crustacea</taxon>
        <taxon>Multicrustacea</taxon>
        <taxon>Hexanauplia</taxon>
        <taxon>Copepoda</taxon>
        <taxon>Harpacticoida</taxon>
        <taxon>Harpacticidae</taxon>
        <taxon>Tigriopus</taxon>
    </lineage>
</organism>
<dbReference type="GO" id="GO:0005509">
    <property type="term" value="F:calcium ion binding"/>
    <property type="evidence" value="ECO:0007669"/>
    <property type="project" value="InterPro"/>
</dbReference>
<dbReference type="InterPro" id="IPR011992">
    <property type="entry name" value="EF-hand-dom_pair"/>
</dbReference>
<evidence type="ECO:0000256" key="7">
    <source>
        <dbReference type="ARBA" id="ARBA00022946"/>
    </source>
</evidence>
<keyword evidence="6 12" id="KW-0460">Magnesium</keyword>
<keyword evidence="3 12" id="KW-0813">Transport</keyword>
<comment type="subcellular location">
    <subcellularLocation>
        <location evidence="1">Membrane</location>
        <topology evidence="1">Multi-pass membrane protein</topology>
    </subcellularLocation>
    <subcellularLocation>
        <location evidence="12">Mitochondrion inner membrane</location>
        <topology evidence="12">Multi-pass membrane protein</topology>
    </subcellularLocation>
</comment>
<dbReference type="CDD" id="cd00051">
    <property type="entry name" value="EFh"/>
    <property type="match status" value="1"/>
</dbReference>
<dbReference type="InterPro" id="IPR018247">
    <property type="entry name" value="EF_Hand_1_Ca_BS"/>
</dbReference>
<keyword evidence="9 12" id="KW-0406">Ion transport</keyword>
<evidence type="ECO:0000256" key="8">
    <source>
        <dbReference type="ARBA" id="ARBA00022989"/>
    </source>
</evidence>
<evidence type="ECO:0000256" key="5">
    <source>
        <dbReference type="ARBA" id="ARBA00022837"/>
    </source>
</evidence>
<dbReference type="PANTHER" id="PTHR13890:SF0">
    <property type="entry name" value="MAGNESIUM TRANSPORTER MRS2 HOMOLOG, MITOCHONDRIAL"/>
    <property type="match status" value="1"/>
</dbReference>
<dbReference type="EMBL" id="VCGU01000458">
    <property type="protein sequence ID" value="TRY63052.1"/>
    <property type="molecule type" value="Genomic_DNA"/>
</dbReference>
<evidence type="ECO:0000256" key="1">
    <source>
        <dbReference type="ARBA" id="ARBA00004141"/>
    </source>
</evidence>
<keyword evidence="16" id="KW-1185">Reference proteome</keyword>
<dbReference type="InterPro" id="IPR002048">
    <property type="entry name" value="EF_hand_dom"/>
</dbReference>
<sequence>MPWMMSPMLSSSILTIANRSFLRMCTRRVYSPEDPNMNTTTLNENQTKSDESNKWNIPMFEVLGTGQVSLSQQKMQDIAHIKNQSNLPIRDMRMFYQSKVLQESLPVILSRPSSHCFLLSLEHIRLYCLKDRCLILSPEEIPVQSFAADLKHRLTVGQNRQEVRNGEPTMHHFLESLNNGSHDKFEVIVLETALGHVVSKFKRLLNILKPVLDLVLQETSATPNSAMLRRILAFRKSLNTFEMSVKNVRSAVTDILRDQVDLEGLCLTEDSKPAHDEMELLLEAYNSDLKEIECELRNIQEMIEDTNDFIKIHLNSTRNKMIRMGLFMEMGTLAVGSGALVAGTFGMNLTHGFEEHPTAFYVTTGGILFVISSVFGMTVRRYNVMNFDYTSARSYQALKHFFSYVENIEAAIQKSEGKTIDKGEFRTLLEPVIGTQLSQEEIDDIFEVLDQNHDGWVNISELTHPVNRTFISKQMQKQRKR</sequence>
<accession>A0A553NC75</accession>
<evidence type="ECO:0000259" key="14">
    <source>
        <dbReference type="PROSITE" id="PS50222"/>
    </source>
</evidence>
<evidence type="ECO:0000313" key="15">
    <source>
        <dbReference type="EMBL" id="TRY63052.1"/>
    </source>
</evidence>
<keyword evidence="12" id="KW-0496">Mitochondrion</keyword>
<feature type="transmembrane region" description="Helical" evidence="12">
    <location>
        <begin position="359"/>
        <end position="379"/>
    </location>
</feature>
<dbReference type="Gene3D" id="1.10.238.10">
    <property type="entry name" value="EF-hand"/>
    <property type="match status" value="1"/>
</dbReference>
<dbReference type="Proteomes" id="UP000318571">
    <property type="component" value="Chromosome 10"/>
</dbReference>
<dbReference type="STRING" id="6832.A0A553NC75"/>
<keyword evidence="13" id="KW-0175">Coiled coil</keyword>
<reference evidence="15 16" key="1">
    <citation type="journal article" date="2018" name="Nat. Ecol. Evol.">
        <title>Genomic signatures of mitonuclear coevolution across populations of Tigriopus californicus.</title>
        <authorList>
            <person name="Barreto F.S."/>
            <person name="Watson E.T."/>
            <person name="Lima T.G."/>
            <person name="Willett C.S."/>
            <person name="Edmands S."/>
            <person name="Li W."/>
            <person name="Burton R.S."/>
        </authorList>
    </citation>
    <scope>NUCLEOTIDE SEQUENCE [LARGE SCALE GENOMIC DNA]</scope>
    <source>
        <strain evidence="15 16">San Diego</strain>
    </source>
</reference>
<evidence type="ECO:0000256" key="13">
    <source>
        <dbReference type="SAM" id="Coils"/>
    </source>
</evidence>
<feature type="domain" description="EF-hand" evidence="14">
    <location>
        <begin position="437"/>
        <end position="472"/>
    </location>
</feature>
<comment type="caution">
    <text evidence="15">The sequence shown here is derived from an EMBL/GenBank/DDBJ whole genome shotgun (WGS) entry which is preliminary data.</text>
</comment>
<comment type="similarity">
    <text evidence="12">Belongs to the CorA metal ion transporter (MIT) (TC 1.A.35) family.</text>
</comment>
<keyword evidence="8 12" id="KW-1133">Transmembrane helix</keyword>
<dbReference type="GO" id="GO:0005743">
    <property type="term" value="C:mitochondrial inner membrane"/>
    <property type="evidence" value="ECO:0007669"/>
    <property type="project" value="UniProtKB-SubCell"/>
</dbReference>
<dbReference type="InterPro" id="IPR039204">
    <property type="entry name" value="MRS2-like"/>
</dbReference>
<evidence type="ECO:0000256" key="2">
    <source>
        <dbReference type="ARBA" id="ARBA00011255"/>
    </source>
</evidence>
<feature type="transmembrane region" description="Helical" evidence="12">
    <location>
        <begin position="326"/>
        <end position="347"/>
    </location>
</feature>
<dbReference type="Gene3D" id="1.20.58.340">
    <property type="entry name" value="Magnesium transport protein CorA, transmembrane region"/>
    <property type="match status" value="1"/>
</dbReference>
<evidence type="ECO:0000313" key="16">
    <source>
        <dbReference type="Proteomes" id="UP000318571"/>
    </source>
</evidence>
<dbReference type="Pfam" id="PF13833">
    <property type="entry name" value="EF-hand_8"/>
    <property type="match status" value="1"/>
</dbReference>
<dbReference type="AlphaFoldDB" id="A0A553NC75"/>
<keyword evidence="12" id="KW-0999">Mitochondrion inner membrane</keyword>
<dbReference type="Gene3D" id="2.40.128.330">
    <property type="match status" value="1"/>
</dbReference>
<dbReference type="PANTHER" id="PTHR13890">
    <property type="entry name" value="RNA SPLICING PROTEIN MRS2, MITOCHONDRIAL"/>
    <property type="match status" value="1"/>
</dbReference>